<evidence type="ECO:0000313" key="4">
    <source>
        <dbReference type="Proteomes" id="UP000820818"/>
    </source>
</evidence>
<evidence type="ECO:0000256" key="2">
    <source>
        <dbReference type="SAM" id="Phobius"/>
    </source>
</evidence>
<keyword evidence="4" id="KW-1185">Reference proteome</keyword>
<keyword evidence="2" id="KW-0812">Transmembrane</keyword>
<reference evidence="3 4" key="1">
    <citation type="submission" date="2022-05" db="EMBL/GenBank/DDBJ databases">
        <title>A multi-omics perspective on studying reproductive biology in Daphnia sinensis.</title>
        <authorList>
            <person name="Jia J."/>
        </authorList>
    </citation>
    <scope>NUCLEOTIDE SEQUENCE [LARGE SCALE GENOMIC DNA]</scope>
    <source>
        <strain evidence="3 4">WSL</strain>
    </source>
</reference>
<evidence type="ECO:0000256" key="1">
    <source>
        <dbReference type="SAM" id="MobiDB-lite"/>
    </source>
</evidence>
<accession>A0AAD5LQK6</accession>
<comment type="caution">
    <text evidence="3">The sequence shown here is derived from an EMBL/GenBank/DDBJ whole genome shotgun (WGS) entry which is preliminary data.</text>
</comment>
<sequence length="104" mass="12649">MERNCQNLKRKENKQSNSPRIVCFFFWLGCSNFPTVSLRDVRLFNKFRMIWNTKFWNKSLRVFLETLPSKNEMRKVKERKTETKRENGEGRRKKMTRNDTTHGS</sequence>
<dbReference type="EMBL" id="WJBH02000003">
    <property type="protein sequence ID" value="KAI9562143.1"/>
    <property type="molecule type" value="Genomic_DNA"/>
</dbReference>
<feature type="transmembrane region" description="Helical" evidence="2">
    <location>
        <begin position="21"/>
        <end position="38"/>
    </location>
</feature>
<name>A0AAD5LQK6_9CRUS</name>
<dbReference type="AlphaFoldDB" id="A0AAD5LQK6"/>
<evidence type="ECO:0000313" key="3">
    <source>
        <dbReference type="EMBL" id="KAI9562143.1"/>
    </source>
</evidence>
<proteinExistence type="predicted"/>
<gene>
    <name evidence="3" type="ORF">GHT06_013108</name>
</gene>
<keyword evidence="2" id="KW-1133">Transmembrane helix</keyword>
<protein>
    <submittedName>
        <fullName evidence="3">Uncharacterized protein</fullName>
    </submittedName>
</protein>
<feature type="region of interest" description="Disordered" evidence="1">
    <location>
        <begin position="73"/>
        <end position="104"/>
    </location>
</feature>
<organism evidence="3 4">
    <name type="scientific">Daphnia sinensis</name>
    <dbReference type="NCBI Taxonomy" id="1820382"/>
    <lineage>
        <taxon>Eukaryota</taxon>
        <taxon>Metazoa</taxon>
        <taxon>Ecdysozoa</taxon>
        <taxon>Arthropoda</taxon>
        <taxon>Crustacea</taxon>
        <taxon>Branchiopoda</taxon>
        <taxon>Diplostraca</taxon>
        <taxon>Cladocera</taxon>
        <taxon>Anomopoda</taxon>
        <taxon>Daphniidae</taxon>
        <taxon>Daphnia</taxon>
        <taxon>Daphnia similis group</taxon>
    </lineage>
</organism>
<keyword evidence="2" id="KW-0472">Membrane</keyword>
<dbReference type="Proteomes" id="UP000820818">
    <property type="component" value="Linkage Group LG3"/>
</dbReference>